<dbReference type="InterPro" id="IPR036526">
    <property type="entry name" value="C-N_Hydrolase_sf"/>
</dbReference>
<sequence length="44" mass="4979">MIINPWGEVVDELAEGQGFVVADLSMAELNRVRESMPVLRHKKL</sequence>
<proteinExistence type="predicted"/>
<reference evidence="2 3" key="1">
    <citation type="journal article" date="2017" name="Arch. Microbiol.">
        <title>Mariprofundus micogutta sp. nov., a novel iron-oxidizing zetaproteobacterium isolated from a deep-sea hydrothermal field at the Bayonnaise knoll of the Izu-Ogasawara arc, and a description of Mariprofundales ord. nov. and Zetaproteobacteria classis nov.</title>
        <authorList>
            <person name="Makita H."/>
            <person name="Tanaka E."/>
            <person name="Mitsunobu S."/>
            <person name="Miyazaki M."/>
            <person name="Nunoura T."/>
            <person name="Uematsu K."/>
            <person name="Takaki Y."/>
            <person name="Nishi S."/>
            <person name="Shimamura S."/>
            <person name="Takai K."/>
        </authorList>
    </citation>
    <scope>NUCLEOTIDE SEQUENCE [LARGE SCALE GENOMIC DNA]</scope>
    <source>
        <strain evidence="2 3">ET2</strain>
    </source>
</reference>
<evidence type="ECO:0000313" key="3">
    <source>
        <dbReference type="Proteomes" id="UP000231632"/>
    </source>
</evidence>
<accession>A0A1L8CJM6</accession>
<keyword evidence="3" id="KW-1185">Reference proteome</keyword>
<evidence type="ECO:0000259" key="1">
    <source>
        <dbReference type="PROSITE" id="PS50263"/>
    </source>
</evidence>
<dbReference type="PROSITE" id="PS50263">
    <property type="entry name" value="CN_HYDROLASE"/>
    <property type="match status" value="1"/>
</dbReference>
<protein>
    <recommendedName>
        <fullName evidence="1">CN hydrolase domain-containing protein</fullName>
    </recommendedName>
</protein>
<dbReference type="SUPFAM" id="SSF56317">
    <property type="entry name" value="Carbon-nitrogen hydrolase"/>
    <property type="match status" value="1"/>
</dbReference>
<gene>
    <name evidence="2" type="ORF">MMIC_P0042</name>
</gene>
<name>A0A1L8CJM6_9PROT</name>
<comment type="caution">
    <text evidence="2">The sequence shown here is derived from an EMBL/GenBank/DDBJ whole genome shotgun (WGS) entry which is preliminary data.</text>
</comment>
<evidence type="ECO:0000313" key="2">
    <source>
        <dbReference type="EMBL" id="GAV19113.1"/>
    </source>
</evidence>
<dbReference type="EMBL" id="BDFD01000001">
    <property type="protein sequence ID" value="GAV19113.1"/>
    <property type="molecule type" value="Genomic_DNA"/>
</dbReference>
<dbReference type="Proteomes" id="UP000231632">
    <property type="component" value="Unassembled WGS sequence"/>
</dbReference>
<feature type="domain" description="CN hydrolase" evidence="1">
    <location>
        <begin position="1"/>
        <end position="26"/>
    </location>
</feature>
<organism evidence="2 3">
    <name type="scientific">Mariprofundus micogutta</name>
    <dbReference type="NCBI Taxonomy" id="1921010"/>
    <lineage>
        <taxon>Bacteria</taxon>
        <taxon>Pseudomonadati</taxon>
        <taxon>Pseudomonadota</taxon>
        <taxon>Candidatius Mariprofundia</taxon>
        <taxon>Mariprofundales</taxon>
        <taxon>Mariprofundaceae</taxon>
        <taxon>Mariprofundus</taxon>
    </lineage>
</organism>
<dbReference type="STRING" id="1921010.MMIC_P0042"/>
<dbReference type="AlphaFoldDB" id="A0A1L8CJM6"/>
<dbReference type="Gene3D" id="3.60.110.10">
    <property type="entry name" value="Carbon-nitrogen hydrolase"/>
    <property type="match status" value="1"/>
</dbReference>
<dbReference type="InterPro" id="IPR003010">
    <property type="entry name" value="C-N_Hydrolase"/>
</dbReference>